<protein>
    <submittedName>
        <fullName evidence="2">Uncharacterized protein</fullName>
    </submittedName>
</protein>
<keyword evidence="3" id="KW-1185">Reference proteome</keyword>
<proteinExistence type="predicted"/>
<keyword evidence="1" id="KW-0472">Membrane</keyword>
<accession>A0ABS2JWW2</accession>
<dbReference type="PROSITE" id="PS51257">
    <property type="entry name" value="PROKAR_LIPOPROTEIN"/>
    <property type="match status" value="1"/>
</dbReference>
<feature type="transmembrane region" description="Helical" evidence="1">
    <location>
        <begin position="43"/>
        <end position="62"/>
    </location>
</feature>
<keyword evidence="1" id="KW-0812">Transmembrane</keyword>
<gene>
    <name evidence="2" type="ORF">ISP20_18145</name>
</gene>
<keyword evidence="1" id="KW-1133">Transmembrane helix</keyword>
<name>A0ABS2JWW2_9GAMM</name>
<sequence length="269" mass="29057">MVSTKARRDISWVTVTLVCLPFLVLGCLIAYRKIGGDPAKMFGYTMGPVIWGAVVAGLLGRFAKARFRLTFMVTFLVMEILPLLNAVSSINNGNVTAASPSSSATEESAVPLPARIDFEWPEGWRLEPAERVDGGVAQRAVLFQNRRPVAAMLVSLGRDGPTRTLSEEANVATESATETIEKAGGTVAWSPSREDNVGNLPAIERDGTIVKGHEKARELMILVDGPDHAMCGLVYTANVENFDGYKPQFDDAVKRFTCRNTSAAASADH</sequence>
<comment type="caution">
    <text evidence="2">The sequence shown here is derived from an EMBL/GenBank/DDBJ whole genome shotgun (WGS) entry which is preliminary data.</text>
</comment>
<feature type="transmembrane region" description="Helical" evidence="1">
    <location>
        <begin position="12"/>
        <end position="31"/>
    </location>
</feature>
<evidence type="ECO:0000313" key="3">
    <source>
        <dbReference type="Proteomes" id="UP001430065"/>
    </source>
</evidence>
<organism evidence="2 3">
    <name type="scientific">Dyella kyungheensis</name>
    <dbReference type="NCBI Taxonomy" id="1242174"/>
    <lineage>
        <taxon>Bacteria</taxon>
        <taxon>Pseudomonadati</taxon>
        <taxon>Pseudomonadota</taxon>
        <taxon>Gammaproteobacteria</taxon>
        <taxon>Lysobacterales</taxon>
        <taxon>Rhodanobacteraceae</taxon>
        <taxon>Dyella</taxon>
    </lineage>
</organism>
<evidence type="ECO:0000256" key="1">
    <source>
        <dbReference type="SAM" id="Phobius"/>
    </source>
</evidence>
<dbReference type="RefSeq" id="WP_204637546.1">
    <property type="nucleotide sequence ID" value="NZ_JADIKC010000009.1"/>
</dbReference>
<dbReference type="Proteomes" id="UP001430065">
    <property type="component" value="Unassembled WGS sequence"/>
</dbReference>
<reference evidence="2 3" key="1">
    <citation type="submission" date="2020-10" db="EMBL/GenBank/DDBJ databases">
        <title>Phylogeny of dyella-like bacteria.</title>
        <authorList>
            <person name="Fu J."/>
        </authorList>
    </citation>
    <scope>NUCLEOTIDE SEQUENCE [LARGE SCALE GENOMIC DNA]</scope>
    <source>
        <strain evidence="2 3">THG-B117</strain>
    </source>
</reference>
<evidence type="ECO:0000313" key="2">
    <source>
        <dbReference type="EMBL" id="MBM7123094.1"/>
    </source>
</evidence>
<dbReference type="EMBL" id="JADIKC010000009">
    <property type="protein sequence ID" value="MBM7123094.1"/>
    <property type="molecule type" value="Genomic_DNA"/>
</dbReference>